<dbReference type="OrthoDB" id="4990393at2"/>
<evidence type="ECO:0000313" key="2">
    <source>
        <dbReference type="EMBL" id="RKF26510.1"/>
    </source>
</evidence>
<proteinExistence type="predicted"/>
<evidence type="ECO:0000313" key="3">
    <source>
        <dbReference type="Proteomes" id="UP000285744"/>
    </source>
</evidence>
<feature type="region of interest" description="Disordered" evidence="1">
    <location>
        <begin position="104"/>
        <end position="126"/>
    </location>
</feature>
<dbReference type="EMBL" id="RAQQ01000010">
    <property type="protein sequence ID" value="RKF26510.1"/>
    <property type="molecule type" value="Genomic_DNA"/>
</dbReference>
<reference evidence="2 3" key="1">
    <citation type="journal article" date="2018" name="Int. J. Syst. Evol. Microbiol.">
        <title>Micromonospora globbae sp. nov., an endophytic actinomycete isolated from roots of Globba winitii C. H. Wright.</title>
        <authorList>
            <person name="Kuncharoen N."/>
            <person name="Pittayakhajonwut P."/>
            <person name="Tanasupawat S."/>
        </authorList>
    </citation>
    <scope>NUCLEOTIDE SEQUENCE [LARGE SCALE GENOMIC DNA]</scope>
    <source>
        <strain evidence="2 3">WPS1-2</strain>
    </source>
</reference>
<accession>A0A420F0P1</accession>
<dbReference type="AlphaFoldDB" id="A0A420F0P1"/>
<protein>
    <recommendedName>
        <fullName evidence="4">META domain-containing protein</fullName>
    </recommendedName>
</protein>
<evidence type="ECO:0000256" key="1">
    <source>
        <dbReference type="SAM" id="MobiDB-lite"/>
    </source>
</evidence>
<evidence type="ECO:0008006" key="4">
    <source>
        <dbReference type="Google" id="ProtNLM"/>
    </source>
</evidence>
<sequence>MDPTALIGNWHLVGVAEEPQGVLRVAPHQIQLFGRCGMHTGSWRADSGGLFVAAMFGISGPRRGDGCTADPLPPPGWLQLATGYRLEGDTPILVDAAGAQVARLRPGATPTPGPHLAPSEVAPPTLTDEDRRRFAPAAALPANLRPVDPARLVGRWAPARGPETVYVEFRADGEWRGSDGCNGQGGRWVAGPGGALLATSGPSTLIGCEGEPVGAWLSSSWRAGLDGETLVLLDAGAGEIGRLRPAG</sequence>
<gene>
    <name evidence="2" type="ORF">D7I43_16090</name>
</gene>
<name>A0A420F0P1_9ACTN</name>
<comment type="caution">
    <text evidence="2">The sequence shown here is derived from an EMBL/GenBank/DDBJ whole genome shotgun (WGS) entry which is preliminary data.</text>
</comment>
<dbReference type="Proteomes" id="UP000285744">
    <property type="component" value="Unassembled WGS sequence"/>
</dbReference>
<dbReference type="RefSeq" id="WP_120329307.1">
    <property type="nucleotide sequence ID" value="NZ_RAQQ01000010.1"/>
</dbReference>
<organism evidence="2 3">
    <name type="scientific">Micromonospora globbae</name>
    <dbReference type="NCBI Taxonomy" id="1894969"/>
    <lineage>
        <taxon>Bacteria</taxon>
        <taxon>Bacillati</taxon>
        <taxon>Actinomycetota</taxon>
        <taxon>Actinomycetes</taxon>
        <taxon>Micromonosporales</taxon>
        <taxon>Micromonosporaceae</taxon>
        <taxon>Micromonospora</taxon>
    </lineage>
</organism>